<dbReference type="InterPro" id="IPR012999">
    <property type="entry name" value="Pyr_OxRdtase_I_AS"/>
</dbReference>
<dbReference type="NCBIfam" id="NF004991">
    <property type="entry name" value="PRK06370.1-3"/>
    <property type="match status" value="1"/>
</dbReference>
<dbReference type="RefSeq" id="WP_214297046.1">
    <property type="nucleotide sequence ID" value="NZ_JAHDYS010000004.1"/>
</dbReference>
<evidence type="ECO:0000256" key="3">
    <source>
        <dbReference type="ARBA" id="ARBA00022630"/>
    </source>
</evidence>
<sequence>MNILPDTEENRLLAENVHPADWVNPVPTERYNLAVIGAGTAGLVCAAGAAGLGGKIALIERHLMGGDCLNAGCVPSKGIIRAARAAHDARNSAGLGVNSDLNFDFSVAMERMRRIRAGLSHHDSARRFRDELGVDVFIGEARFCGPDCIQVGDTRLFFAKAAVCSGARAAAPSIPGLAEAGYHTNETIFSLTELPPRLAVIGAGPIGCELAQAFARFGSQVTLLQSGAQILEREDRDAAEILHDTLRKEGIDLRLGVSIKEAQRRGSDRIIYMQKGTALQEIAVDEILVGVGRAPNTEGLGLEAAGITYDSAGIIVNDTLQTSNPHVYAAGDICSKFKFTHTADAQARILIANALFMGRQKTSALTIPWCTYTDPEIAHVGLYAQNAQKQGYEVTTLTVSLSEVDRAVIDGESEGFARVHLRSGSDRILGVTIVAKHAGEMISEFSLAITNGLGLKAIAKTIHPYPTQAEALKKLGDAYNRTRLTPFLKRLLTGWLKWQRRK</sequence>
<keyword evidence="4 9" id="KW-0274">FAD</keyword>
<dbReference type="EMBL" id="JAHDYS010000004">
    <property type="protein sequence ID" value="MBT1071338.1"/>
    <property type="molecule type" value="Genomic_DNA"/>
</dbReference>
<keyword evidence="13" id="KW-1185">Reference proteome</keyword>
<comment type="similarity">
    <text evidence="2 9">Belongs to the class-I pyridine nucleotide-disulfide oxidoreductase family.</text>
</comment>
<comment type="cofactor">
    <cofactor evidence="1">
        <name>FAD</name>
        <dbReference type="ChEBI" id="CHEBI:57692"/>
    </cofactor>
</comment>
<dbReference type="PRINTS" id="PR00411">
    <property type="entry name" value="PNDRDTASEI"/>
</dbReference>
<reference evidence="12 13" key="1">
    <citation type="submission" date="2021-05" db="EMBL/GenBank/DDBJ databases">
        <title>The draft genome of Geobacter chapellei DSM 13688.</title>
        <authorList>
            <person name="Xu Z."/>
            <person name="Masuda Y."/>
            <person name="Itoh H."/>
            <person name="Senoo K."/>
        </authorList>
    </citation>
    <scope>NUCLEOTIDE SEQUENCE [LARGE SCALE GENOMIC DNA]</scope>
    <source>
        <strain evidence="12 13">DSM 13688</strain>
    </source>
</reference>
<dbReference type="Pfam" id="PF07992">
    <property type="entry name" value="Pyr_redox_2"/>
    <property type="match status" value="1"/>
</dbReference>
<dbReference type="PANTHER" id="PTHR43014">
    <property type="entry name" value="MERCURIC REDUCTASE"/>
    <property type="match status" value="1"/>
</dbReference>
<dbReference type="Proteomes" id="UP000784128">
    <property type="component" value="Unassembled WGS sequence"/>
</dbReference>
<dbReference type="Pfam" id="PF02852">
    <property type="entry name" value="Pyr_redox_dim"/>
    <property type="match status" value="1"/>
</dbReference>
<dbReference type="InterPro" id="IPR004099">
    <property type="entry name" value="Pyr_nucl-diS_OxRdtase_dimer"/>
</dbReference>
<evidence type="ECO:0000256" key="6">
    <source>
        <dbReference type="ARBA" id="ARBA00023002"/>
    </source>
</evidence>
<dbReference type="PANTHER" id="PTHR43014:SF2">
    <property type="entry name" value="MERCURIC REDUCTASE"/>
    <property type="match status" value="1"/>
</dbReference>
<keyword evidence="5" id="KW-0521">NADP</keyword>
<proteinExistence type="inferred from homology"/>
<dbReference type="SUPFAM" id="SSF51905">
    <property type="entry name" value="FAD/NAD(P)-binding domain"/>
    <property type="match status" value="1"/>
</dbReference>
<organism evidence="12 13">
    <name type="scientific">Pelotalea chapellei</name>
    <dbReference type="NCBI Taxonomy" id="44671"/>
    <lineage>
        <taxon>Bacteria</taxon>
        <taxon>Pseudomonadati</taxon>
        <taxon>Thermodesulfobacteriota</taxon>
        <taxon>Desulfuromonadia</taxon>
        <taxon>Geobacterales</taxon>
        <taxon>Geobacteraceae</taxon>
        <taxon>Pelotalea</taxon>
    </lineage>
</organism>
<accession>A0ABS5U6Q1</accession>
<gene>
    <name evidence="12" type="ORF">KJB30_06070</name>
</gene>
<keyword evidence="3 9" id="KW-0285">Flavoprotein</keyword>
<keyword evidence="7" id="KW-1015">Disulfide bond</keyword>
<evidence type="ECO:0000313" key="12">
    <source>
        <dbReference type="EMBL" id="MBT1071338.1"/>
    </source>
</evidence>
<protein>
    <submittedName>
        <fullName evidence="12">Mercuric reductase</fullName>
    </submittedName>
</protein>
<dbReference type="PRINTS" id="PR00368">
    <property type="entry name" value="FADPNR"/>
</dbReference>
<evidence type="ECO:0000313" key="13">
    <source>
        <dbReference type="Proteomes" id="UP000784128"/>
    </source>
</evidence>
<dbReference type="InterPro" id="IPR036188">
    <property type="entry name" value="FAD/NAD-bd_sf"/>
</dbReference>
<evidence type="ECO:0000256" key="7">
    <source>
        <dbReference type="ARBA" id="ARBA00023157"/>
    </source>
</evidence>
<comment type="caution">
    <text evidence="12">The sequence shown here is derived from an EMBL/GenBank/DDBJ whole genome shotgun (WGS) entry which is preliminary data.</text>
</comment>
<dbReference type="InterPro" id="IPR023753">
    <property type="entry name" value="FAD/NAD-binding_dom"/>
</dbReference>
<evidence type="ECO:0000256" key="2">
    <source>
        <dbReference type="ARBA" id="ARBA00007532"/>
    </source>
</evidence>
<keyword evidence="6 9" id="KW-0560">Oxidoreductase</keyword>
<name>A0ABS5U6Q1_9BACT</name>
<evidence type="ECO:0000256" key="5">
    <source>
        <dbReference type="ARBA" id="ARBA00022857"/>
    </source>
</evidence>
<dbReference type="InterPro" id="IPR001100">
    <property type="entry name" value="Pyr_nuc-diS_OxRdtase"/>
</dbReference>
<dbReference type="InterPro" id="IPR016156">
    <property type="entry name" value="FAD/NAD-linked_Rdtase_dimer_sf"/>
</dbReference>
<dbReference type="PIRSF" id="PIRSF000350">
    <property type="entry name" value="Mercury_reductase_MerA"/>
    <property type="match status" value="1"/>
</dbReference>
<evidence type="ECO:0000256" key="4">
    <source>
        <dbReference type="ARBA" id="ARBA00022827"/>
    </source>
</evidence>
<dbReference type="PROSITE" id="PS00076">
    <property type="entry name" value="PYRIDINE_REDOX_1"/>
    <property type="match status" value="1"/>
</dbReference>
<keyword evidence="8 9" id="KW-0676">Redox-active center</keyword>
<evidence type="ECO:0000256" key="8">
    <source>
        <dbReference type="ARBA" id="ARBA00023284"/>
    </source>
</evidence>
<dbReference type="Gene3D" id="3.50.50.60">
    <property type="entry name" value="FAD/NAD(P)-binding domain"/>
    <property type="match status" value="2"/>
</dbReference>
<dbReference type="SUPFAM" id="SSF55424">
    <property type="entry name" value="FAD/NAD-linked reductases, dimerisation (C-terminal) domain"/>
    <property type="match status" value="1"/>
</dbReference>
<evidence type="ECO:0000256" key="1">
    <source>
        <dbReference type="ARBA" id="ARBA00001974"/>
    </source>
</evidence>
<evidence type="ECO:0000259" key="10">
    <source>
        <dbReference type="Pfam" id="PF02852"/>
    </source>
</evidence>
<dbReference type="Gene3D" id="3.30.390.30">
    <property type="match status" value="1"/>
</dbReference>
<feature type="domain" description="Pyridine nucleotide-disulphide oxidoreductase dimerisation" evidence="10">
    <location>
        <begin position="367"/>
        <end position="474"/>
    </location>
</feature>
<feature type="domain" description="FAD/NAD(P)-binding" evidence="11">
    <location>
        <begin position="31"/>
        <end position="347"/>
    </location>
</feature>
<evidence type="ECO:0000256" key="9">
    <source>
        <dbReference type="RuleBase" id="RU003691"/>
    </source>
</evidence>
<evidence type="ECO:0000259" key="11">
    <source>
        <dbReference type="Pfam" id="PF07992"/>
    </source>
</evidence>